<comment type="caution">
    <text evidence="1">The sequence shown here is derived from an EMBL/GenBank/DDBJ whole genome shotgun (WGS) entry which is preliminary data.</text>
</comment>
<sequence length="38" mass="4531">MQYFQNIEKCFTSNELLMIKLKTTETNTFGLFILIKTK</sequence>
<accession>A1ZID3</accession>
<gene>
    <name evidence="1" type="ORF">M23134_05673</name>
</gene>
<dbReference type="AlphaFoldDB" id="A1ZID3"/>
<evidence type="ECO:0000313" key="2">
    <source>
        <dbReference type="Proteomes" id="UP000004095"/>
    </source>
</evidence>
<keyword evidence="2" id="KW-1185">Reference proteome</keyword>
<evidence type="ECO:0000313" key="1">
    <source>
        <dbReference type="EMBL" id="EAY29801.1"/>
    </source>
</evidence>
<reference evidence="1 2" key="1">
    <citation type="submission" date="2007-01" db="EMBL/GenBank/DDBJ databases">
        <authorList>
            <person name="Haygood M."/>
            <person name="Podell S."/>
            <person name="Anderson C."/>
            <person name="Hopkinson B."/>
            <person name="Roe K."/>
            <person name="Barbeau K."/>
            <person name="Gaasterland T."/>
            <person name="Ferriera S."/>
            <person name="Johnson J."/>
            <person name="Kravitz S."/>
            <person name="Beeson K."/>
            <person name="Sutton G."/>
            <person name="Rogers Y.-H."/>
            <person name="Friedman R."/>
            <person name="Frazier M."/>
            <person name="Venter J.C."/>
        </authorList>
    </citation>
    <scope>NUCLEOTIDE SEQUENCE [LARGE SCALE GENOMIC DNA]</scope>
    <source>
        <strain evidence="1 2">ATCC 23134</strain>
    </source>
</reference>
<protein>
    <submittedName>
        <fullName evidence="1">Uncharacterized protein</fullName>
    </submittedName>
</protein>
<proteinExistence type="predicted"/>
<organism evidence="1 2">
    <name type="scientific">Microscilla marina ATCC 23134</name>
    <dbReference type="NCBI Taxonomy" id="313606"/>
    <lineage>
        <taxon>Bacteria</taxon>
        <taxon>Pseudomonadati</taxon>
        <taxon>Bacteroidota</taxon>
        <taxon>Cytophagia</taxon>
        <taxon>Cytophagales</taxon>
        <taxon>Microscillaceae</taxon>
        <taxon>Microscilla</taxon>
    </lineage>
</organism>
<dbReference type="EMBL" id="AAWS01000009">
    <property type="protein sequence ID" value="EAY29801.1"/>
    <property type="molecule type" value="Genomic_DNA"/>
</dbReference>
<dbReference type="Proteomes" id="UP000004095">
    <property type="component" value="Unassembled WGS sequence"/>
</dbReference>
<name>A1ZID3_MICM2</name>